<feature type="binding site" evidence="7">
    <location>
        <position position="187"/>
    </location>
    <ligand>
        <name>substrate</name>
    </ligand>
</feature>
<dbReference type="HAMAP" id="MF_00109">
    <property type="entry name" value="Shikimate_kinase"/>
    <property type="match status" value="1"/>
</dbReference>
<dbReference type="InterPro" id="IPR027417">
    <property type="entry name" value="P-loop_NTPase"/>
</dbReference>
<dbReference type="InterPro" id="IPR000623">
    <property type="entry name" value="Shikimate_kinase/TSH1"/>
</dbReference>
<evidence type="ECO:0000313" key="9">
    <source>
        <dbReference type="Proteomes" id="UP000016649"/>
    </source>
</evidence>
<evidence type="ECO:0000256" key="1">
    <source>
        <dbReference type="ARBA" id="ARBA00022605"/>
    </source>
</evidence>
<proteinExistence type="inferred from homology"/>
<organism evidence="8 9">
    <name type="scientific">Treponema lecithinolyticum ATCC 700332</name>
    <dbReference type="NCBI Taxonomy" id="1321815"/>
    <lineage>
        <taxon>Bacteria</taxon>
        <taxon>Pseudomonadati</taxon>
        <taxon>Spirochaetota</taxon>
        <taxon>Spirochaetia</taxon>
        <taxon>Spirochaetales</taxon>
        <taxon>Treponemataceae</taxon>
        <taxon>Treponema</taxon>
    </lineage>
</organism>
<accession>A0ABN0NW10</accession>
<comment type="pathway">
    <text evidence="7">Metabolic intermediate biosynthesis; chorismate biosynthesis; chorismate from D-erythrose 4-phosphate and phosphoenolpyruvate: step 5/7.</text>
</comment>
<evidence type="ECO:0000256" key="7">
    <source>
        <dbReference type="HAMAP-Rule" id="MF_00109"/>
    </source>
</evidence>
<dbReference type="Proteomes" id="UP000016649">
    <property type="component" value="Unassembled WGS sequence"/>
</dbReference>
<gene>
    <name evidence="7" type="primary">aroK</name>
    <name evidence="8" type="ORF">HMPREF9193_02176</name>
</gene>
<evidence type="ECO:0000256" key="5">
    <source>
        <dbReference type="ARBA" id="ARBA00022840"/>
    </source>
</evidence>
<evidence type="ECO:0000256" key="2">
    <source>
        <dbReference type="ARBA" id="ARBA00022679"/>
    </source>
</evidence>
<dbReference type="Gene3D" id="3.40.50.300">
    <property type="entry name" value="P-loop containing nucleotide triphosphate hydrolases"/>
    <property type="match status" value="1"/>
</dbReference>
<keyword evidence="5 7" id="KW-0067">ATP-binding</keyword>
<comment type="caution">
    <text evidence="7">Lacks conserved residue(s) required for the propagation of feature annotation.</text>
</comment>
<comment type="subunit">
    <text evidence="7">Monomer.</text>
</comment>
<evidence type="ECO:0000313" key="8">
    <source>
        <dbReference type="EMBL" id="ERJ91475.1"/>
    </source>
</evidence>
<feature type="binding site" evidence="7">
    <location>
        <position position="34"/>
    </location>
    <ligand>
        <name>substrate</name>
    </ligand>
</feature>
<keyword evidence="9" id="KW-1185">Reference proteome</keyword>
<comment type="caution">
    <text evidence="8">The sequence shown here is derived from an EMBL/GenBank/DDBJ whole genome shotgun (WGS) entry which is preliminary data.</text>
</comment>
<dbReference type="PANTHER" id="PTHR21087:SF16">
    <property type="entry name" value="SHIKIMATE KINASE 1, CHLOROPLASTIC"/>
    <property type="match status" value="1"/>
</dbReference>
<comment type="catalytic activity">
    <reaction evidence="7">
        <text>shikimate + ATP = 3-phosphoshikimate + ADP + H(+)</text>
        <dbReference type="Rhea" id="RHEA:13121"/>
        <dbReference type="ChEBI" id="CHEBI:15378"/>
        <dbReference type="ChEBI" id="CHEBI:30616"/>
        <dbReference type="ChEBI" id="CHEBI:36208"/>
        <dbReference type="ChEBI" id="CHEBI:145989"/>
        <dbReference type="ChEBI" id="CHEBI:456216"/>
        <dbReference type="EC" id="2.7.1.71"/>
    </reaction>
</comment>
<keyword evidence="7" id="KW-0479">Metal-binding</keyword>
<comment type="similarity">
    <text evidence="7">Belongs to the shikimate kinase family.</text>
</comment>
<evidence type="ECO:0000256" key="3">
    <source>
        <dbReference type="ARBA" id="ARBA00022741"/>
    </source>
</evidence>
<dbReference type="PANTHER" id="PTHR21087">
    <property type="entry name" value="SHIKIMATE KINASE"/>
    <property type="match status" value="1"/>
</dbReference>
<keyword evidence="6 7" id="KW-0057">Aromatic amino acid biosynthesis</keyword>
<protein>
    <recommendedName>
        <fullName evidence="7">Shikimate kinase</fullName>
        <shortName evidence="7">SK</shortName>
        <ecNumber evidence="7">2.7.1.71</ecNumber>
    </recommendedName>
</protein>
<dbReference type="EC" id="2.7.1.71" evidence="7"/>
<comment type="function">
    <text evidence="7">Catalyzes the specific phosphorylation of the 3-hydroxyl group of shikimic acid using ATP as a cosubstrate.</text>
</comment>
<keyword evidence="2 7" id="KW-0808">Transferase</keyword>
<keyword evidence="1 7" id="KW-0028">Amino-acid biosynthesis</keyword>
<evidence type="ECO:0000256" key="4">
    <source>
        <dbReference type="ARBA" id="ARBA00022777"/>
    </source>
</evidence>
<dbReference type="Pfam" id="PF01202">
    <property type="entry name" value="SKI"/>
    <property type="match status" value="2"/>
</dbReference>
<sequence>MKRCIILTGIKHAGKTSAARALALHVNAPFFDIDELIEKSVKMSCRELYAAHGQAAFQKEEFKACRLFCTAVKKYGTTGTESTASAKYIVGAEGTDSEESTNGFDTQSVHQNGSAKTGYSLSAVAIAAAGGGICDNKKAFELLHKTGFFIYLRSTEKILFERIISESKKTGSFPAYIDNFHRVYTRRDNLYKQNADSIIDVSKLNKTKVCLAVYEAAQALLLGVRQTKP</sequence>
<dbReference type="EMBL" id="AWVH01000045">
    <property type="protein sequence ID" value="ERJ91475.1"/>
    <property type="molecule type" value="Genomic_DNA"/>
</dbReference>
<dbReference type="InterPro" id="IPR031322">
    <property type="entry name" value="Shikimate/glucono_kinase"/>
</dbReference>
<keyword evidence="7" id="KW-0460">Magnesium</keyword>
<feature type="binding site" evidence="7">
    <location>
        <position position="16"/>
    </location>
    <ligand>
        <name>Mg(2+)</name>
        <dbReference type="ChEBI" id="CHEBI:18420"/>
    </ligand>
</feature>
<evidence type="ECO:0000256" key="6">
    <source>
        <dbReference type="ARBA" id="ARBA00023141"/>
    </source>
</evidence>
<keyword evidence="4 7" id="KW-0418">Kinase</keyword>
<dbReference type="SUPFAM" id="SSF52540">
    <property type="entry name" value="P-loop containing nucleoside triphosphate hydrolases"/>
    <property type="match status" value="1"/>
</dbReference>
<feature type="binding site" evidence="7">
    <location>
        <position position="131"/>
    </location>
    <ligand>
        <name>substrate</name>
    </ligand>
</feature>
<comment type="subcellular location">
    <subcellularLocation>
        <location evidence="7">Cytoplasm</location>
    </subcellularLocation>
</comment>
<feature type="binding site" evidence="7">
    <location>
        <begin position="12"/>
        <end position="17"/>
    </location>
    <ligand>
        <name>ATP</name>
        <dbReference type="ChEBI" id="CHEBI:30616"/>
    </ligand>
</feature>
<keyword evidence="7" id="KW-0963">Cytoplasm</keyword>
<comment type="cofactor">
    <cofactor evidence="7">
        <name>Mg(2+)</name>
        <dbReference type="ChEBI" id="CHEBI:18420"/>
    </cofactor>
    <text evidence="7">Binds 1 Mg(2+) ion per subunit.</text>
</comment>
<reference evidence="8 9" key="1">
    <citation type="submission" date="2013-08" db="EMBL/GenBank/DDBJ databases">
        <authorList>
            <person name="Weinstock G."/>
            <person name="Sodergren E."/>
            <person name="Wylie T."/>
            <person name="Fulton L."/>
            <person name="Fulton R."/>
            <person name="Fronick C."/>
            <person name="O'Laughlin M."/>
            <person name="Godfrey J."/>
            <person name="Miner T."/>
            <person name="Herter B."/>
            <person name="Appelbaum E."/>
            <person name="Cordes M."/>
            <person name="Lek S."/>
            <person name="Wollam A."/>
            <person name="Pepin K.H."/>
            <person name="Palsikar V.B."/>
            <person name="Mitreva M."/>
            <person name="Wilson R.K."/>
        </authorList>
    </citation>
    <scope>NUCLEOTIDE SEQUENCE [LARGE SCALE GENOMIC DNA]</scope>
    <source>
        <strain evidence="8 9">ATCC 700332</strain>
    </source>
</reference>
<dbReference type="GO" id="GO:0016301">
    <property type="term" value="F:kinase activity"/>
    <property type="evidence" value="ECO:0007669"/>
    <property type="project" value="UniProtKB-KW"/>
</dbReference>
<keyword evidence="3 7" id="KW-0547">Nucleotide-binding</keyword>
<name>A0ABN0NW10_TRELE</name>
<dbReference type="RefSeq" id="WP_021686339.1">
    <property type="nucleotide sequence ID" value="NZ_KI260554.1"/>
</dbReference>